<proteinExistence type="predicted"/>
<keyword evidence="1" id="KW-0238">DNA-binding</keyword>
<dbReference type="CDD" id="cd00093">
    <property type="entry name" value="HTH_XRE"/>
    <property type="match status" value="1"/>
</dbReference>
<dbReference type="SUPFAM" id="SSF47413">
    <property type="entry name" value="lambda repressor-like DNA-binding domains"/>
    <property type="match status" value="1"/>
</dbReference>
<dbReference type="SMART" id="SM00530">
    <property type="entry name" value="HTH_XRE"/>
    <property type="match status" value="1"/>
</dbReference>
<dbReference type="Proteomes" id="UP000318297">
    <property type="component" value="Unassembled WGS sequence"/>
</dbReference>
<dbReference type="PANTHER" id="PTHR46797">
    <property type="entry name" value="HTH-TYPE TRANSCRIPTIONAL REGULATOR"/>
    <property type="match status" value="1"/>
</dbReference>
<name>A0A561E6P0_9MICO</name>
<protein>
    <submittedName>
        <fullName evidence="3">Helix-turn-helix protein</fullName>
    </submittedName>
</protein>
<evidence type="ECO:0000256" key="1">
    <source>
        <dbReference type="ARBA" id="ARBA00023125"/>
    </source>
</evidence>
<gene>
    <name evidence="3" type="ORF">BKA23_0026</name>
</gene>
<dbReference type="SUPFAM" id="SSF51182">
    <property type="entry name" value="RmlC-like cupins"/>
    <property type="match status" value="1"/>
</dbReference>
<comment type="caution">
    <text evidence="3">The sequence shown here is derived from an EMBL/GenBank/DDBJ whole genome shotgun (WGS) entry which is preliminary data.</text>
</comment>
<dbReference type="GO" id="GO:0005829">
    <property type="term" value="C:cytosol"/>
    <property type="evidence" value="ECO:0007669"/>
    <property type="project" value="TreeGrafter"/>
</dbReference>
<dbReference type="EMBL" id="VIVQ01000001">
    <property type="protein sequence ID" value="TWE11264.1"/>
    <property type="molecule type" value="Genomic_DNA"/>
</dbReference>
<dbReference type="AlphaFoldDB" id="A0A561E6P0"/>
<dbReference type="InterPro" id="IPR014710">
    <property type="entry name" value="RmlC-like_jellyroll"/>
</dbReference>
<dbReference type="OrthoDB" id="5584941at2"/>
<accession>A0A561E6P0</accession>
<dbReference type="Gene3D" id="1.10.260.40">
    <property type="entry name" value="lambda repressor-like DNA-binding domains"/>
    <property type="match status" value="1"/>
</dbReference>
<dbReference type="PROSITE" id="PS50943">
    <property type="entry name" value="HTH_CROC1"/>
    <property type="match status" value="1"/>
</dbReference>
<organism evidence="3 4">
    <name type="scientific">Rudaeicoccus suwonensis</name>
    <dbReference type="NCBI Taxonomy" id="657409"/>
    <lineage>
        <taxon>Bacteria</taxon>
        <taxon>Bacillati</taxon>
        <taxon>Actinomycetota</taxon>
        <taxon>Actinomycetes</taxon>
        <taxon>Micrococcales</taxon>
        <taxon>Dermacoccaceae</taxon>
        <taxon>Rudaeicoccus</taxon>
    </lineage>
</organism>
<dbReference type="InterPro" id="IPR001387">
    <property type="entry name" value="Cro/C1-type_HTH"/>
</dbReference>
<dbReference type="GO" id="GO:0003700">
    <property type="term" value="F:DNA-binding transcription factor activity"/>
    <property type="evidence" value="ECO:0007669"/>
    <property type="project" value="TreeGrafter"/>
</dbReference>
<dbReference type="InterPro" id="IPR011051">
    <property type="entry name" value="RmlC_Cupin_sf"/>
</dbReference>
<keyword evidence="4" id="KW-1185">Reference proteome</keyword>
<dbReference type="InterPro" id="IPR050807">
    <property type="entry name" value="TransReg_Diox_bact_type"/>
</dbReference>
<evidence type="ECO:0000313" key="3">
    <source>
        <dbReference type="EMBL" id="TWE11264.1"/>
    </source>
</evidence>
<dbReference type="InterPro" id="IPR010982">
    <property type="entry name" value="Lambda_DNA-bd_dom_sf"/>
</dbReference>
<reference evidence="3 4" key="1">
    <citation type="submission" date="2019-06" db="EMBL/GenBank/DDBJ databases">
        <title>Sequencing the genomes of 1000 actinobacteria strains.</title>
        <authorList>
            <person name="Klenk H.-P."/>
        </authorList>
    </citation>
    <scope>NUCLEOTIDE SEQUENCE [LARGE SCALE GENOMIC DNA]</scope>
    <source>
        <strain evidence="3 4">DSM 19560</strain>
    </source>
</reference>
<evidence type="ECO:0000313" key="4">
    <source>
        <dbReference type="Proteomes" id="UP000318297"/>
    </source>
</evidence>
<dbReference type="PANTHER" id="PTHR46797:SF1">
    <property type="entry name" value="METHYLPHOSPHONATE SYNTHASE"/>
    <property type="match status" value="1"/>
</dbReference>
<dbReference type="RefSeq" id="WP_145224389.1">
    <property type="nucleotide sequence ID" value="NZ_VIVQ01000001.1"/>
</dbReference>
<feature type="domain" description="HTH cro/C1-type" evidence="2">
    <location>
        <begin position="14"/>
        <end position="68"/>
    </location>
</feature>
<dbReference type="Pfam" id="PF01381">
    <property type="entry name" value="HTH_3"/>
    <property type="match status" value="1"/>
</dbReference>
<evidence type="ECO:0000259" key="2">
    <source>
        <dbReference type="PROSITE" id="PS50943"/>
    </source>
</evidence>
<sequence length="180" mass="18886">MPAGDGSRAVAQRLRALRAERGLSLSELARRADVGKGSLSEIESGRRNPTLETLYALCEPLGVPLTALIGEADGAAALAEGGMSSVLLDVRHHDGVTVEVFRLQFPAGARHTSPGHGPGVREHLLVTRGRLRVGTRPAVELATGEARDWDSSRRHTYAVVGDSAEAIVVITSPSGVPSEA</sequence>
<dbReference type="Gene3D" id="2.60.120.10">
    <property type="entry name" value="Jelly Rolls"/>
    <property type="match status" value="1"/>
</dbReference>
<dbReference type="GO" id="GO:0003677">
    <property type="term" value="F:DNA binding"/>
    <property type="evidence" value="ECO:0007669"/>
    <property type="project" value="UniProtKB-KW"/>
</dbReference>